<name>A0A6G1E2F5_9ORYZ</name>
<proteinExistence type="predicted"/>
<gene>
    <name evidence="1" type="ORF">E2562_025601</name>
</gene>
<sequence>MALVAGEMAEEAYRKTKAQRAPGPNAVLISRREHVSMRDGGHGRGYKTFVNVRGKEREILVDLVSWDLHQWLFPTRDTAPADASALTAPPQPTHAVFIFLYLFELADIVGEEHDSAEVKEKELLENAGRGGGTWAGYLGR</sequence>
<comment type="caution">
    <text evidence="1">The sequence shown here is derived from an EMBL/GenBank/DDBJ whole genome shotgun (WGS) entry which is preliminary data.</text>
</comment>
<evidence type="ECO:0000313" key="2">
    <source>
        <dbReference type="Proteomes" id="UP000479710"/>
    </source>
</evidence>
<dbReference type="OrthoDB" id="1894291at2759"/>
<dbReference type="Proteomes" id="UP000479710">
    <property type="component" value="Unassembled WGS sequence"/>
</dbReference>
<keyword evidence="2" id="KW-1185">Reference proteome</keyword>
<organism evidence="1 2">
    <name type="scientific">Oryza meyeriana var. granulata</name>
    <dbReference type="NCBI Taxonomy" id="110450"/>
    <lineage>
        <taxon>Eukaryota</taxon>
        <taxon>Viridiplantae</taxon>
        <taxon>Streptophyta</taxon>
        <taxon>Embryophyta</taxon>
        <taxon>Tracheophyta</taxon>
        <taxon>Spermatophyta</taxon>
        <taxon>Magnoliopsida</taxon>
        <taxon>Liliopsida</taxon>
        <taxon>Poales</taxon>
        <taxon>Poaceae</taxon>
        <taxon>BOP clade</taxon>
        <taxon>Oryzoideae</taxon>
        <taxon>Oryzeae</taxon>
        <taxon>Oryzinae</taxon>
        <taxon>Oryza</taxon>
        <taxon>Oryza meyeriana</taxon>
    </lineage>
</organism>
<dbReference type="AlphaFoldDB" id="A0A6G1E2F5"/>
<evidence type="ECO:0000313" key="1">
    <source>
        <dbReference type="EMBL" id="KAF0918672.1"/>
    </source>
</evidence>
<protein>
    <submittedName>
        <fullName evidence="1">Uncharacterized protein</fullName>
    </submittedName>
</protein>
<dbReference type="EMBL" id="SPHZ02000005">
    <property type="protein sequence ID" value="KAF0918672.1"/>
    <property type="molecule type" value="Genomic_DNA"/>
</dbReference>
<reference evidence="1 2" key="1">
    <citation type="submission" date="2019-11" db="EMBL/GenBank/DDBJ databases">
        <title>Whole genome sequence of Oryza granulata.</title>
        <authorList>
            <person name="Li W."/>
        </authorList>
    </citation>
    <scope>NUCLEOTIDE SEQUENCE [LARGE SCALE GENOMIC DNA]</scope>
    <source>
        <strain evidence="2">cv. Menghai</strain>
        <tissue evidence="1">Leaf</tissue>
    </source>
</reference>
<accession>A0A6G1E2F5</accession>